<evidence type="ECO:0000259" key="6">
    <source>
        <dbReference type="PROSITE" id="PS51352"/>
    </source>
</evidence>
<name>A0ABU7I2Y9_9SPHI</name>
<reference evidence="7 8" key="1">
    <citation type="submission" date="2024-01" db="EMBL/GenBank/DDBJ databases">
        <title>Pedobacter sp. nov., isolated from fresh soil.</title>
        <authorList>
            <person name="Le N.T.T."/>
        </authorList>
    </citation>
    <scope>NUCLEOTIDE SEQUENCE [LARGE SCALE GENOMIC DNA]</scope>
    <source>
        <strain evidence="7 8">KR3-3</strain>
    </source>
</reference>
<keyword evidence="5" id="KW-0732">Signal</keyword>
<comment type="subcellular location">
    <subcellularLocation>
        <location evidence="1">Cell envelope</location>
    </subcellularLocation>
</comment>
<dbReference type="Pfam" id="PF08534">
    <property type="entry name" value="Redoxin"/>
    <property type="match status" value="1"/>
</dbReference>
<dbReference type="PANTHER" id="PTHR42852">
    <property type="entry name" value="THIOL:DISULFIDE INTERCHANGE PROTEIN DSBE"/>
    <property type="match status" value="1"/>
</dbReference>
<evidence type="ECO:0000256" key="4">
    <source>
        <dbReference type="ARBA" id="ARBA00023284"/>
    </source>
</evidence>
<keyword evidence="4" id="KW-0676">Redox-active center</keyword>
<dbReference type="Gene3D" id="3.40.30.10">
    <property type="entry name" value="Glutaredoxin"/>
    <property type="match status" value="1"/>
</dbReference>
<evidence type="ECO:0000256" key="2">
    <source>
        <dbReference type="ARBA" id="ARBA00022748"/>
    </source>
</evidence>
<evidence type="ECO:0000256" key="3">
    <source>
        <dbReference type="ARBA" id="ARBA00023157"/>
    </source>
</evidence>
<protein>
    <submittedName>
        <fullName evidence="7">TlpA disulfide reductase family protein</fullName>
    </submittedName>
</protein>
<sequence length="437" mass="49480">MKKSTLLVVLALLCLNFWASAQQQQAIDIISKGLQVGQVLPALSLDSVINFPTKTLATSSFRGKLLIIDFWATWCGPCIGMFPKMEQLQQQFKDKVQFLAVTYQQSAQVKAFLQQQKAKHATIPLVSDDERLHRLFPHVYLPHYVWIDENGVVRAITGYEAIDAQHLEQMLAKQHQSFEMKHDSRLDLNSQNLFLSQNAPVFEQNLKGYSYFSGFIEGLSAGYAIYPNDTLKGKRLTATNLSLMNLFAIAYRDYGNFGYKNMVFMLKDSSQLSTGIAKTKLKDWAKKHTYCFEVVVASDQSEPKLFYESIRRFLAIYLPQYQTSTSYRQQACLALVRTSDTVKFAAHANSDSFLKVDGQSLQIQNQHFTQLIRPLATYYLQNIDLPLIDETGYTAPITLSLQADMGNLESINKALKAYDLALVEKIGSCPIVNIKEL</sequence>
<dbReference type="SUPFAM" id="SSF52833">
    <property type="entry name" value="Thioredoxin-like"/>
    <property type="match status" value="1"/>
</dbReference>
<feature type="domain" description="Thioredoxin" evidence="6">
    <location>
        <begin position="34"/>
        <end position="176"/>
    </location>
</feature>
<keyword evidence="2" id="KW-0201">Cytochrome c-type biogenesis</keyword>
<dbReference type="PANTHER" id="PTHR42852:SF6">
    <property type="entry name" value="THIOL:DISULFIDE INTERCHANGE PROTEIN DSBE"/>
    <property type="match status" value="1"/>
</dbReference>
<proteinExistence type="predicted"/>
<dbReference type="InterPro" id="IPR036249">
    <property type="entry name" value="Thioredoxin-like_sf"/>
</dbReference>
<evidence type="ECO:0000256" key="5">
    <source>
        <dbReference type="SAM" id="SignalP"/>
    </source>
</evidence>
<dbReference type="Proteomes" id="UP001336835">
    <property type="component" value="Unassembled WGS sequence"/>
</dbReference>
<organism evidence="7 8">
    <name type="scientific">Pedobacter albus</name>
    <dbReference type="NCBI Taxonomy" id="3113905"/>
    <lineage>
        <taxon>Bacteria</taxon>
        <taxon>Pseudomonadati</taxon>
        <taxon>Bacteroidota</taxon>
        <taxon>Sphingobacteriia</taxon>
        <taxon>Sphingobacteriales</taxon>
        <taxon>Sphingobacteriaceae</taxon>
        <taxon>Pedobacter</taxon>
    </lineage>
</organism>
<gene>
    <name evidence="7" type="ORF">VRU48_01735</name>
</gene>
<dbReference type="InterPro" id="IPR013766">
    <property type="entry name" value="Thioredoxin_domain"/>
</dbReference>
<keyword evidence="3" id="KW-1015">Disulfide bond</keyword>
<evidence type="ECO:0000313" key="7">
    <source>
        <dbReference type="EMBL" id="MEE1943808.1"/>
    </source>
</evidence>
<dbReference type="PROSITE" id="PS51352">
    <property type="entry name" value="THIOREDOXIN_2"/>
    <property type="match status" value="1"/>
</dbReference>
<evidence type="ECO:0000256" key="1">
    <source>
        <dbReference type="ARBA" id="ARBA00004196"/>
    </source>
</evidence>
<dbReference type="CDD" id="cd02966">
    <property type="entry name" value="TlpA_like_family"/>
    <property type="match status" value="1"/>
</dbReference>
<dbReference type="RefSeq" id="WP_330106208.1">
    <property type="nucleotide sequence ID" value="NZ_JAZDQT010000001.1"/>
</dbReference>
<dbReference type="InterPro" id="IPR013740">
    <property type="entry name" value="Redoxin"/>
</dbReference>
<evidence type="ECO:0000313" key="8">
    <source>
        <dbReference type="Proteomes" id="UP001336835"/>
    </source>
</evidence>
<accession>A0ABU7I2Y9</accession>
<dbReference type="EMBL" id="JAZDQT010000001">
    <property type="protein sequence ID" value="MEE1943808.1"/>
    <property type="molecule type" value="Genomic_DNA"/>
</dbReference>
<dbReference type="InterPro" id="IPR050553">
    <property type="entry name" value="Thioredoxin_ResA/DsbE_sf"/>
</dbReference>
<feature type="chain" id="PRO_5047220668" evidence="5">
    <location>
        <begin position="22"/>
        <end position="437"/>
    </location>
</feature>
<keyword evidence="8" id="KW-1185">Reference proteome</keyword>
<feature type="signal peptide" evidence="5">
    <location>
        <begin position="1"/>
        <end position="21"/>
    </location>
</feature>
<comment type="caution">
    <text evidence="7">The sequence shown here is derived from an EMBL/GenBank/DDBJ whole genome shotgun (WGS) entry which is preliminary data.</text>
</comment>